<evidence type="ECO:0000259" key="1">
    <source>
        <dbReference type="Pfam" id="PF12937"/>
    </source>
</evidence>
<comment type="caution">
    <text evidence="2">The sequence shown here is derived from an EMBL/GenBank/DDBJ whole genome shotgun (WGS) entry which is preliminary data.</text>
</comment>
<organism evidence="2 3">
    <name type="scientific">Dentipellis fragilis</name>
    <dbReference type="NCBI Taxonomy" id="205917"/>
    <lineage>
        <taxon>Eukaryota</taxon>
        <taxon>Fungi</taxon>
        <taxon>Dikarya</taxon>
        <taxon>Basidiomycota</taxon>
        <taxon>Agaricomycotina</taxon>
        <taxon>Agaricomycetes</taxon>
        <taxon>Russulales</taxon>
        <taxon>Hericiaceae</taxon>
        <taxon>Dentipellis</taxon>
    </lineage>
</organism>
<keyword evidence="3" id="KW-1185">Reference proteome</keyword>
<feature type="domain" description="F-box" evidence="1">
    <location>
        <begin position="18"/>
        <end position="85"/>
    </location>
</feature>
<dbReference type="AlphaFoldDB" id="A0A4Y9YHP6"/>
<name>A0A4Y9YHP6_9AGAM</name>
<evidence type="ECO:0000313" key="3">
    <source>
        <dbReference type="Proteomes" id="UP000298327"/>
    </source>
</evidence>
<dbReference type="Pfam" id="PF12937">
    <property type="entry name" value="F-box-like"/>
    <property type="match status" value="1"/>
</dbReference>
<sequence length="476" mass="52826">MDQASPQAFGSLRSPAGIARLPNELLALIFRELVDVDRPRHVPVPRGDPPAPVARWLGWLHVTHVCRHWRRVALETATLWCKINLNVGHTWAHEMIIRSQRAPLAINYFAEYDVAGDNIRQDISGHISHISDLKITGYSEFFLNGLLPHLVEPAPILTSLSLSSQSRLSQFFTNLTGLYISVDAEGFADFGPSIVYPAMTELLDALDRMPHLEDLELLGILPASGLQGPLTSSRRSVLLPDLGTLQLSGPFLDCAALVLHHLEYPLTTAVKISCICDISLVHETDAIIPMITRYTQARRPRYVEVTTRENENDEPWVSVLTSLRTSADVYLPDLPGQFSMDWTHPDHEDDWTHALCLLRTFFEVAMLDDVHTLVVDGPVDDEQWRSIIGDSCVGATEVSVSWDGVPGLLSVLRAANAGTPANAFPNIRTLVISEGPSPSHQHEGPVWEEVMETLAEAKSAWYAYSDVRCQFVDAQS</sequence>
<protein>
    <recommendedName>
        <fullName evidence="1">F-box domain-containing protein</fullName>
    </recommendedName>
</protein>
<dbReference type="InterPro" id="IPR001810">
    <property type="entry name" value="F-box_dom"/>
</dbReference>
<dbReference type="OrthoDB" id="3185626at2759"/>
<dbReference type="EMBL" id="SEOQ01000480">
    <property type="protein sequence ID" value="TFY62074.1"/>
    <property type="molecule type" value="Genomic_DNA"/>
</dbReference>
<accession>A0A4Y9YHP6</accession>
<proteinExistence type="predicted"/>
<gene>
    <name evidence="2" type="ORF">EVG20_g6831</name>
</gene>
<dbReference type="Proteomes" id="UP000298327">
    <property type="component" value="Unassembled WGS sequence"/>
</dbReference>
<reference evidence="2 3" key="1">
    <citation type="submission" date="2019-02" db="EMBL/GenBank/DDBJ databases">
        <title>Genome sequencing of the rare red list fungi Dentipellis fragilis.</title>
        <authorList>
            <person name="Buettner E."/>
            <person name="Kellner H."/>
        </authorList>
    </citation>
    <scope>NUCLEOTIDE SEQUENCE [LARGE SCALE GENOMIC DNA]</scope>
    <source>
        <strain evidence="2 3">DSM 105465</strain>
    </source>
</reference>
<evidence type="ECO:0000313" key="2">
    <source>
        <dbReference type="EMBL" id="TFY62074.1"/>
    </source>
</evidence>
<dbReference type="Gene3D" id="1.20.1280.50">
    <property type="match status" value="1"/>
</dbReference>